<dbReference type="EMBL" id="KV425607">
    <property type="protein sequence ID" value="KZT21404.1"/>
    <property type="molecule type" value="Genomic_DNA"/>
</dbReference>
<dbReference type="AlphaFoldDB" id="A0A165PRS2"/>
<keyword evidence="3" id="KW-1185">Reference proteome</keyword>
<accession>A0A165PRS2</accession>
<evidence type="ECO:0000256" key="1">
    <source>
        <dbReference type="SAM" id="SignalP"/>
    </source>
</evidence>
<dbReference type="Proteomes" id="UP000076761">
    <property type="component" value="Unassembled WGS sequence"/>
</dbReference>
<sequence>MASPAYRLTCSLRALSIVLQWFRCSGLVAVRTVYTQQTMVDDIGRGRGCRIHRMKITRVSCVIYAASAQGKWRQASGNAGAGG</sequence>
<keyword evidence="1" id="KW-0732">Signal</keyword>
<dbReference type="InParanoid" id="A0A165PRS2"/>
<organism evidence="2 3">
    <name type="scientific">Neolentinus lepideus HHB14362 ss-1</name>
    <dbReference type="NCBI Taxonomy" id="1314782"/>
    <lineage>
        <taxon>Eukaryota</taxon>
        <taxon>Fungi</taxon>
        <taxon>Dikarya</taxon>
        <taxon>Basidiomycota</taxon>
        <taxon>Agaricomycotina</taxon>
        <taxon>Agaricomycetes</taxon>
        <taxon>Gloeophyllales</taxon>
        <taxon>Gloeophyllaceae</taxon>
        <taxon>Neolentinus</taxon>
    </lineage>
</organism>
<evidence type="ECO:0000313" key="2">
    <source>
        <dbReference type="EMBL" id="KZT21404.1"/>
    </source>
</evidence>
<proteinExistence type="predicted"/>
<protein>
    <recommendedName>
        <fullName evidence="4">Secreted protein</fullName>
    </recommendedName>
</protein>
<feature type="chain" id="PRO_5007864270" description="Secreted protein" evidence="1">
    <location>
        <begin position="27"/>
        <end position="83"/>
    </location>
</feature>
<reference evidence="2 3" key="1">
    <citation type="journal article" date="2016" name="Mol. Biol. Evol.">
        <title>Comparative Genomics of Early-Diverging Mushroom-Forming Fungi Provides Insights into the Origins of Lignocellulose Decay Capabilities.</title>
        <authorList>
            <person name="Nagy L.G."/>
            <person name="Riley R."/>
            <person name="Tritt A."/>
            <person name="Adam C."/>
            <person name="Daum C."/>
            <person name="Floudas D."/>
            <person name="Sun H."/>
            <person name="Yadav J.S."/>
            <person name="Pangilinan J."/>
            <person name="Larsson K.H."/>
            <person name="Matsuura K."/>
            <person name="Barry K."/>
            <person name="Labutti K."/>
            <person name="Kuo R."/>
            <person name="Ohm R.A."/>
            <person name="Bhattacharya S.S."/>
            <person name="Shirouzu T."/>
            <person name="Yoshinaga Y."/>
            <person name="Martin F.M."/>
            <person name="Grigoriev I.V."/>
            <person name="Hibbett D.S."/>
        </authorList>
    </citation>
    <scope>NUCLEOTIDE SEQUENCE [LARGE SCALE GENOMIC DNA]</scope>
    <source>
        <strain evidence="2 3">HHB14362 ss-1</strain>
    </source>
</reference>
<gene>
    <name evidence="2" type="ORF">NEOLEDRAFT_758030</name>
</gene>
<evidence type="ECO:0008006" key="4">
    <source>
        <dbReference type="Google" id="ProtNLM"/>
    </source>
</evidence>
<evidence type="ECO:0000313" key="3">
    <source>
        <dbReference type="Proteomes" id="UP000076761"/>
    </source>
</evidence>
<name>A0A165PRS2_9AGAM</name>
<feature type="signal peptide" evidence="1">
    <location>
        <begin position="1"/>
        <end position="26"/>
    </location>
</feature>